<dbReference type="GO" id="GO:0032259">
    <property type="term" value="P:methylation"/>
    <property type="evidence" value="ECO:0007669"/>
    <property type="project" value="UniProtKB-KW"/>
</dbReference>
<protein>
    <submittedName>
        <fullName evidence="2">5-methyltetrahydropteroyltriglutamate--homocysteine methyltransferase</fullName>
    </submittedName>
</protein>
<dbReference type="NCBIfam" id="NF005085">
    <property type="entry name" value="PRK06520.1"/>
    <property type="match status" value="1"/>
</dbReference>
<evidence type="ECO:0000259" key="1">
    <source>
        <dbReference type="Pfam" id="PF01717"/>
    </source>
</evidence>
<dbReference type="GO" id="GO:0009086">
    <property type="term" value="P:methionine biosynthetic process"/>
    <property type="evidence" value="ECO:0007669"/>
    <property type="project" value="InterPro"/>
</dbReference>
<proteinExistence type="predicted"/>
<dbReference type="InterPro" id="IPR038071">
    <property type="entry name" value="UROD/MetE-like_sf"/>
</dbReference>
<dbReference type="AlphaFoldDB" id="A0A4R2FC75"/>
<accession>A0A4R2FC75</accession>
<dbReference type="PANTHER" id="PTHR43844">
    <property type="entry name" value="METHIONINE SYNTHASE"/>
    <property type="match status" value="1"/>
</dbReference>
<keyword evidence="2" id="KW-0489">Methyltransferase</keyword>
<dbReference type="Proteomes" id="UP000294832">
    <property type="component" value="Unassembled WGS sequence"/>
</dbReference>
<dbReference type="SUPFAM" id="SSF51726">
    <property type="entry name" value="UROD/MetE-like"/>
    <property type="match status" value="1"/>
</dbReference>
<keyword evidence="2" id="KW-0808">Transferase</keyword>
<reference evidence="2 3" key="1">
    <citation type="submission" date="2019-03" db="EMBL/GenBank/DDBJ databases">
        <title>Freshwater and sediment microbial communities from various areas in North America, analyzing microbe dynamics in response to fracking.</title>
        <authorList>
            <person name="Lamendella R."/>
        </authorList>
    </citation>
    <scope>NUCLEOTIDE SEQUENCE [LARGE SCALE GENOMIC DNA]</scope>
    <source>
        <strain evidence="2 3">74A</strain>
    </source>
</reference>
<comment type="caution">
    <text evidence="2">The sequence shown here is derived from an EMBL/GenBank/DDBJ whole genome shotgun (WGS) entry which is preliminary data.</text>
</comment>
<organism evidence="2 3">
    <name type="scientific">Shewanella fodinae</name>
    <dbReference type="NCBI Taxonomy" id="552357"/>
    <lineage>
        <taxon>Bacteria</taxon>
        <taxon>Pseudomonadati</taxon>
        <taxon>Pseudomonadota</taxon>
        <taxon>Gammaproteobacteria</taxon>
        <taxon>Alteromonadales</taxon>
        <taxon>Shewanellaceae</taxon>
        <taxon>Shewanella</taxon>
    </lineage>
</organism>
<evidence type="ECO:0000313" key="3">
    <source>
        <dbReference type="Proteomes" id="UP000294832"/>
    </source>
</evidence>
<feature type="domain" description="Cobalamin-independent methionine synthase MetE C-terminal/archaeal" evidence="1">
    <location>
        <begin position="13"/>
        <end position="369"/>
    </location>
</feature>
<keyword evidence="3" id="KW-1185">Reference proteome</keyword>
<gene>
    <name evidence="2" type="ORF">EDC91_10710</name>
</gene>
<dbReference type="GO" id="GO:0008270">
    <property type="term" value="F:zinc ion binding"/>
    <property type="evidence" value="ECO:0007669"/>
    <property type="project" value="InterPro"/>
</dbReference>
<dbReference type="PANTHER" id="PTHR43844:SF1">
    <property type="entry name" value="METHIONINE SYNTHASE"/>
    <property type="match status" value="1"/>
</dbReference>
<dbReference type="OrthoDB" id="6430685at2"/>
<dbReference type="EMBL" id="SLWF01000007">
    <property type="protein sequence ID" value="TCN86260.1"/>
    <property type="molecule type" value="Genomic_DNA"/>
</dbReference>
<evidence type="ECO:0000313" key="2">
    <source>
        <dbReference type="EMBL" id="TCN86260.1"/>
    </source>
</evidence>
<name>A0A4R2FC75_9GAMM</name>
<dbReference type="InterPro" id="IPR002629">
    <property type="entry name" value="Met_Synth_C/arc"/>
</dbReference>
<sequence>MSSVVPLPFRAEHVGSFLRPDYLLQARAAFASGGIDAAQLRQVEDRAIAEVIGMQRDVGLKVITDGEFRRTYFHVDFLRQLGGVVSEEPRTITRDDGSLELAPPVIKVMDKVRHVKNIQLADFVYLQQQTQALGSALVPKVTLPSPTMLHFRGGRAGISTQAYPQLEPEFYEDVAKAYGAELQSLADAGCRYVQMDDTNLAYLCDEKMREAARSRGDDPNELPYRYADFINRVVAYKPQGMTLGIHLCRGNFRSTYAAEGNYEPVAEALLAKMELDAFFLEYDDERSGDFRPLRYLPKGKHVVLGLITSKFGQMESKDAIKRRIDEAARYAPLEQLSLSPQCGFSSTVHGNNIAFDEQRRKLALVVDIANEVWGDA</sequence>
<dbReference type="CDD" id="cd03311">
    <property type="entry name" value="CIMS_C_terminal_like"/>
    <property type="match status" value="1"/>
</dbReference>
<dbReference type="RefSeq" id="WP_133038426.1">
    <property type="nucleotide sequence ID" value="NZ_SLWF01000007.1"/>
</dbReference>
<dbReference type="Pfam" id="PF01717">
    <property type="entry name" value="Meth_synt_2"/>
    <property type="match status" value="1"/>
</dbReference>
<dbReference type="GO" id="GO:0003871">
    <property type="term" value="F:5-methyltetrahydropteroyltriglutamate-homocysteine S-methyltransferase activity"/>
    <property type="evidence" value="ECO:0007669"/>
    <property type="project" value="InterPro"/>
</dbReference>
<dbReference type="Gene3D" id="3.20.20.210">
    <property type="match status" value="1"/>
</dbReference>